<keyword evidence="1" id="KW-0812">Transmembrane</keyword>
<organism evidence="2 3">
    <name type="scientific">Bartonella alsatica</name>
    <dbReference type="NCBI Taxonomy" id="52764"/>
    <lineage>
        <taxon>Bacteria</taxon>
        <taxon>Pseudomonadati</taxon>
        <taxon>Pseudomonadota</taxon>
        <taxon>Alphaproteobacteria</taxon>
        <taxon>Hyphomicrobiales</taxon>
        <taxon>Bartonellaceae</taxon>
        <taxon>Bartonella</taxon>
    </lineage>
</organism>
<feature type="transmembrane region" description="Helical" evidence="1">
    <location>
        <begin position="84"/>
        <end position="108"/>
    </location>
</feature>
<accession>A0ABX6QGX9</accession>
<evidence type="ECO:0000256" key="1">
    <source>
        <dbReference type="SAM" id="Phobius"/>
    </source>
</evidence>
<keyword evidence="1" id="KW-0472">Membrane</keyword>
<sequence length="117" mass="13021">MAKVFNVTNIFIVVAFFLSQIANVNAHYLRNIPQKEEVVDYVMEKAENMAPKVVMTTAFSIPTVNYGTTHGTFFEGKIEKVVELVTIGTGLLITGYVISFISSVIGWIKDITIMLKT</sequence>
<dbReference type="RefSeq" id="WP_005865830.1">
    <property type="nucleotide sequence ID" value="NZ_CACVBB010000002.1"/>
</dbReference>
<dbReference type="EMBL" id="CP058235">
    <property type="protein sequence ID" value="QLC52348.1"/>
    <property type="molecule type" value="Genomic_DNA"/>
</dbReference>
<protein>
    <submittedName>
        <fullName evidence="2">Uncharacterized protein</fullName>
    </submittedName>
</protein>
<keyword evidence="3" id="KW-1185">Reference proteome</keyword>
<name>A0ABX6QGX9_9HYPH</name>
<dbReference type="Proteomes" id="UP000509443">
    <property type="component" value="Chromosome"/>
</dbReference>
<reference evidence="2 3" key="1">
    <citation type="submission" date="2020-06" db="EMBL/GenBank/DDBJ databases">
        <title>Complete closed genome sequence of Bartonella alsatica CIP 105477.</title>
        <authorList>
            <person name="Thibau A."/>
            <person name="Schultze T.G."/>
            <person name="Kempf V.A.J."/>
        </authorList>
    </citation>
    <scope>NUCLEOTIDE SEQUENCE [LARGE SCALE GENOMIC DNA]</scope>
    <source>
        <strain evidence="2 3">CIP 105477</strain>
    </source>
</reference>
<gene>
    <name evidence="2" type="ORF">HWV54_05715</name>
</gene>
<evidence type="ECO:0000313" key="2">
    <source>
        <dbReference type="EMBL" id="QLC52348.1"/>
    </source>
</evidence>
<evidence type="ECO:0000313" key="3">
    <source>
        <dbReference type="Proteomes" id="UP000509443"/>
    </source>
</evidence>
<keyword evidence="1" id="KW-1133">Transmembrane helix</keyword>
<proteinExistence type="predicted"/>